<dbReference type="Proteomes" id="UP000217446">
    <property type="component" value="Unassembled WGS sequence"/>
</dbReference>
<dbReference type="EMBL" id="BDQI01000055">
    <property type="protein sequence ID" value="GAX58502.1"/>
    <property type="molecule type" value="Genomic_DNA"/>
</dbReference>
<proteinExistence type="predicted"/>
<protein>
    <submittedName>
        <fullName evidence="1">Uncharacterized protein</fullName>
    </submittedName>
</protein>
<accession>A0A250VWW4</accession>
<gene>
    <name evidence="1" type="ORF">SO3561_10075</name>
</gene>
<dbReference type="AlphaFoldDB" id="A0A250VWW4"/>
<evidence type="ECO:0000313" key="2">
    <source>
        <dbReference type="Proteomes" id="UP000217446"/>
    </source>
</evidence>
<dbReference type="RefSeq" id="WP_067385583.1">
    <property type="nucleotide sequence ID" value="NZ_BDQI01000055.1"/>
</dbReference>
<keyword evidence="2" id="KW-1185">Reference proteome</keyword>
<reference evidence="2" key="1">
    <citation type="submission" date="2017-05" db="EMBL/GenBank/DDBJ databases">
        <title>Streptomyces olivochromogenes NBRC 3561 whole genome shotgun sequence.</title>
        <authorList>
            <person name="Dohra H."/>
            <person name="Kodani S."/>
        </authorList>
    </citation>
    <scope>NUCLEOTIDE SEQUENCE [LARGE SCALE GENOMIC DNA]</scope>
    <source>
        <strain evidence="2">NBRC 3561</strain>
    </source>
</reference>
<comment type="caution">
    <text evidence="1">The sequence shown here is derived from an EMBL/GenBank/DDBJ whole genome shotgun (WGS) entry which is preliminary data.</text>
</comment>
<evidence type="ECO:0000313" key="1">
    <source>
        <dbReference type="EMBL" id="GAX58502.1"/>
    </source>
</evidence>
<name>A0A250VWW4_STROL</name>
<sequence length="78" mass="8634">MTIPAEITTRRAITTCPAAITMCPATITTWLCESSWRAATSAVRRPRSALGTVMRASRPDVPGFVPRRVPLFLHVVRR</sequence>
<dbReference type="STRING" id="1963.AQJ27_50090"/>
<organism evidence="1 2">
    <name type="scientific">Streptomyces olivochromogenes</name>
    <dbReference type="NCBI Taxonomy" id="1963"/>
    <lineage>
        <taxon>Bacteria</taxon>
        <taxon>Bacillati</taxon>
        <taxon>Actinomycetota</taxon>
        <taxon>Actinomycetes</taxon>
        <taxon>Kitasatosporales</taxon>
        <taxon>Streptomycetaceae</taxon>
        <taxon>Streptomyces</taxon>
    </lineage>
</organism>